<evidence type="ECO:0000256" key="4">
    <source>
        <dbReference type="ARBA" id="ARBA00023163"/>
    </source>
</evidence>
<dbReference type="PRINTS" id="PR00038">
    <property type="entry name" value="HTHLUXR"/>
</dbReference>
<dbReference type="RefSeq" id="WP_097645864.1">
    <property type="nucleotide sequence ID" value="NZ_NQWI01000164.1"/>
</dbReference>
<evidence type="ECO:0000256" key="2">
    <source>
        <dbReference type="ARBA" id="ARBA00023015"/>
    </source>
</evidence>
<dbReference type="InterPro" id="IPR016032">
    <property type="entry name" value="Sig_transdc_resp-reg_C-effctor"/>
</dbReference>
<comment type="caution">
    <text evidence="8">The sequence shown here is derived from an EMBL/GenBank/DDBJ whole genome shotgun (WGS) entry which is preliminary data.</text>
</comment>
<dbReference type="InterPro" id="IPR011006">
    <property type="entry name" value="CheY-like_superfamily"/>
</dbReference>
<protein>
    <submittedName>
        <fullName evidence="8">DNA-binding response regulator</fullName>
    </submittedName>
</protein>
<reference evidence="9" key="1">
    <citation type="submission" date="2017-08" db="EMBL/GenBank/DDBJ databases">
        <authorList>
            <person name="Grouzdev D.S."/>
            <person name="Gaisin V.A."/>
            <person name="Rysina M.S."/>
            <person name="Gorlenko V.M."/>
        </authorList>
    </citation>
    <scope>NUCLEOTIDE SEQUENCE [LARGE SCALE GENOMIC DNA]</scope>
    <source>
        <strain evidence="9">Kir15-3F</strain>
    </source>
</reference>
<dbReference type="Gene3D" id="3.40.50.2300">
    <property type="match status" value="1"/>
</dbReference>
<dbReference type="SUPFAM" id="SSF46894">
    <property type="entry name" value="C-terminal effector domain of the bipartite response regulators"/>
    <property type="match status" value="1"/>
</dbReference>
<keyword evidence="1 5" id="KW-0597">Phosphoprotein</keyword>
<evidence type="ECO:0000259" key="6">
    <source>
        <dbReference type="PROSITE" id="PS50043"/>
    </source>
</evidence>
<dbReference type="InterPro" id="IPR058245">
    <property type="entry name" value="NreC/VraR/RcsB-like_REC"/>
</dbReference>
<feature type="modified residue" description="4-aspartylphosphate" evidence="5">
    <location>
        <position position="57"/>
    </location>
</feature>
<dbReference type="GO" id="GO:0003677">
    <property type="term" value="F:DNA binding"/>
    <property type="evidence" value="ECO:0007669"/>
    <property type="project" value="UniProtKB-KW"/>
</dbReference>
<dbReference type="SMART" id="SM00421">
    <property type="entry name" value="HTH_LUXR"/>
    <property type="match status" value="1"/>
</dbReference>
<evidence type="ECO:0000256" key="5">
    <source>
        <dbReference type="PROSITE-ProRule" id="PRU00169"/>
    </source>
</evidence>
<proteinExistence type="predicted"/>
<dbReference type="InterPro" id="IPR000792">
    <property type="entry name" value="Tscrpt_reg_LuxR_C"/>
</dbReference>
<feature type="domain" description="Response regulatory" evidence="7">
    <location>
        <begin position="6"/>
        <end position="122"/>
    </location>
</feature>
<name>A0A2A6RED1_9CHLR</name>
<feature type="domain" description="HTH luxR-type" evidence="6">
    <location>
        <begin position="147"/>
        <end position="212"/>
    </location>
</feature>
<dbReference type="InterPro" id="IPR039420">
    <property type="entry name" value="WalR-like"/>
</dbReference>
<dbReference type="Pfam" id="PF00196">
    <property type="entry name" value="GerE"/>
    <property type="match status" value="1"/>
</dbReference>
<dbReference type="Pfam" id="PF00072">
    <property type="entry name" value="Response_reg"/>
    <property type="match status" value="1"/>
</dbReference>
<dbReference type="PANTHER" id="PTHR43214:SF41">
    <property type="entry name" value="NITRATE_NITRITE RESPONSE REGULATOR PROTEIN NARP"/>
    <property type="match status" value="1"/>
</dbReference>
<evidence type="ECO:0000259" key="7">
    <source>
        <dbReference type="PROSITE" id="PS50110"/>
    </source>
</evidence>
<dbReference type="EMBL" id="NQWI01000164">
    <property type="protein sequence ID" value="PDW00832.1"/>
    <property type="molecule type" value="Genomic_DNA"/>
</dbReference>
<dbReference type="PROSITE" id="PS50043">
    <property type="entry name" value="HTH_LUXR_2"/>
    <property type="match status" value="1"/>
</dbReference>
<dbReference type="GO" id="GO:0000160">
    <property type="term" value="P:phosphorelay signal transduction system"/>
    <property type="evidence" value="ECO:0007669"/>
    <property type="project" value="InterPro"/>
</dbReference>
<sequence length="218" mass="24382">MDTTIRIMLVEDHTLVRMGIRSLLESLPQVEVIGEAGSGQEALNLLPQLQPDLLLLDIAMAEMNGLEVAKRVAQLFPQVRVVMLSMYANEAYVVQALRSGAKGYLLKDASLAELELAIRIVMRNETYLSPAVSKHVASDRMRWLDQHAEPEEALTPRQREVLRLIAEGRTTREIAQTLTISAKTVETHRTLLMERLNIHDIAGLVRYAIRVGLVLPGE</sequence>
<dbReference type="InterPro" id="IPR001789">
    <property type="entry name" value="Sig_transdc_resp-reg_receiver"/>
</dbReference>
<dbReference type="CDD" id="cd06170">
    <property type="entry name" value="LuxR_C_like"/>
    <property type="match status" value="1"/>
</dbReference>
<dbReference type="SUPFAM" id="SSF52172">
    <property type="entry name" value="CheY-like"/>
    <property type="match status" value="1"/>
</dbReference>
<gene>
    <name evidence="8" type="ORF">CJ255_20070</name>
</gene>
<evidence type="ECO:0000313" key="9">
    <source>
        <dbReference type="Proteomes" id="UP000220527"/>
    </source>
</evidence>
<keyword evidence="2" id="KW-0805">Transcription regulation</keyword>
<dbReference type="OrthoDB" id="9780153at2"/>
<dbReference type="AlphaFoldDB" id="A0A2A6RED1"/>
<evidence type="ECO:0000256" key="3">
    <source>
        <dbReference type="ARBA" id="ARBA00023125"/>
    </source>
</evidence>
<dbReference type="Proteomes" id="UP000220527">
    <property type="component" value="Unassembled WGS sequence"/>
</dbReference>
<keyword evidence="9" id="KW-1185">Reference proteome</keyword>
<keyword evidence="4" id="KW-0804">Transcription</keyword>
<dbReference type="PROSITE" id="PS50110">
    <property type="entry name" value="RESPONSE_REGULATORY"/>
    <property type="match status" value="1"/>
</dbReference>
<dbReference type="GO" id="GO:0006355">
    <property type="term" value="P:regulation of DNA-templated transcription"/>
    <property type="evidence" value="ECO:0007669"/>
    <property type="project" value="InterPro"/>
</dbReference>
<dbReference type="SMART" id="SM00448">
    <property type="entry name" value="REC"/>
    <property type="match status" value="1"/>
</dbReference>
<evidence type="ECO:0000256" key="1">
    <source>
        <dbReference type="ARBA" id="ARBA00022553"/>
    </source>
</evidence>
<evidence type="ECO:0000313" key="8">
    <source>
        <dbReference type="EMBL" id="PDW00832.1"/>
    </source>
</evidence>
<organism evidence="8 9">
    <name type="scientific">Candidatus Viridilinea mediisalina</name>
    <dbReference type="NCBI Taxonomy" id="2024553"/>
    <lineage>
        <taxon>Bacteria</taxon>
        <taxon>Bacillati</taxon>
        <taxon>Chloroflexota</taxon>
        <taxon>Chloroflexia</taxon>
        <taxon>Chloroflexales</taxon>
        <taxon>Chloroflexineae</taxon>
        <taxon>Oscillochloridaceae</taxon>
        <taxon>Candidatus Viridilinea</taxon>
    </lineage>
</organism>
<accession>A0A2A6RED1</accession>
<keyword evidence="3 8" id="KW-0238">DNA-binding</keyword>
<dbReference type="PANTHER" id="PTHR43214">
    <property type="entry name" value="TWO-COMPONENT RESPONSE REGULATOR"/>
    <property type="match status" value="1"/>
</dbReference>
<dbReference type="CDD" id="cd17535">
    <property type="entry name" value="REC_NarL-like"/>
    <property type="match status" value="1"/>
</dbReference>